<reference evidence="2 3" key="1">
    <citation type="submission" date="2024-09" db="EMBL/GenBank/DDBJ databases">
        <authorList>
            <person name="Sun Q."/>
            <person name="Mori K."/>
        </authorList>
    </citation>
    <scope>NUCLEOTIDE SEQUENCE [LARGE SCALE GENOMIC DNA]</scope>
    <source>
        <strain evidence="2 3">JCM 4557</strain>
    </source>
</reference>
<feature type="transmembrane region" description="Helical" evidence="1">
    <location>
        <begin position="835"/>
        <end position="852"/>
    </location>
</feature>
<keyword evidence="1" id="KW-0812">Transmembrane</keyword>
<keyword evidence="1" id="KW-1133">Transmembrane helix</keyword>
<feature type="transmembrane region" description="Helical" evidence="1">
    <location>
        <begin position="802"/>
        <end position="823"/>
    </location>
</feature>
<dbReference type="Gene3D" id="3.40.50.300">
    <property type="entry name" value="P-loop containing nucleotide triphosphate hydrolases"/>
    <property type="match status" value="1"/>
</dbReference>
<keyword evidence="1" id="KW-0472">Membrane</keyword>
<keyword evidence="3" id="KW-1185">Reference proteome</keyword>
<dbReference type="SUPFAM" id="SSF52540">
    <property type="entry name" value="P-loop containing nucleoside triphosphate hydrolases"/>
    <property type="match status" value="1"/>
</dbReference>
<protein>
    <submittedName>
        <fullName evidence="2">NACHT domain-containing protein</fullName>
    </submittedName>
</protein>
<sequence length="931" mass="102541">MWSQPQTWGPAVAAFAAGVLVLKLKDWFKSLVDKIGALLYDRLAGSALLARTALRRYIVRVHERHERFSVSFRVDDPQAMDMSSVYVPLRTASGFGAGAEQSEAAASLHEARRAVVLGVPGAGKTMLLRHTVLAWCRERYRPDGAPRRAWYGRRRPPKADPGELVDVPVLLKLHEVNLEKGDLRDHIVKHFADHDFPGAGKWTDRALAEGRLAVYFDGLDEVPTDRRKQVADAIGQFMRTHAKCRTVITCRIAVYRGEFTEDADRTLRVQEFDEHLVRRFLHGWPWPQHLAPDTVEQLLGALRDTPQLMPLARNPLLLTMIAYLYSNVYAGTDQVLPHTRADFYKQVTDSLLGDRRRDARFSHPVKKAVLQALALAAQDVPAHVHDRLALPEREVLACVRSALEEQGRPAEKAQDVLEEIVERSGLLLAVDSGERYQFAHLTLQEYLAATRLAADPTGLLTRYRRDPATWRETVRLWCGAETRDCTEVVRAVLAVDPVLAFQCLADAQVVDEGLADEIVRMFRDRLGRETGADRQAVIGAFGVVAGDRRARGDAVFAILSTLAADVRGAERQAAALAALAATNLPRAAERLAELLPGVPAAAPALVSMGDLAVPSLEMAALRGRRDALRALWEIRTPRSAVALAAFLVDSTSGEVAFYLGDLLRDRAIEEALRRTPQRLRAPDYMWVWQPFALGPEDPLVRRVSLIAAAILGEGAQPPPEVELDPRIVVALSLVHREAPPGSALLEAGSSAARTRMFHLLPPEIEAAATRLLVDQPSPISVAAWEEANTPVEQPDYDYVNSWHYTLTLVLAAAVSLCGLVRMADAVVGRQPWGPVWLDWATVFLVVGGWGLFFVDEPIGLAVLPVACFCAVAAWHDWFGSEPALAVALGVLGAFAALVLRGYVLTARADAARTPLRRFVRQHLNRRESGGP</sequence>
<comment type="caution">
    <text evidence="2">The sequence shown here is derived from an EMBL/GenBank/DDBJ whole genome shotgun (WGS) entry which is preliminary data.</text>
</comment>
<dbReference type="EMBL" id="JBHMQV010000009">
    <property type="protein sequence ID" value="MFC0845452.1"/>
    <property type="molecule type" value="Genomic_DNA"/>
</dbReference>
<accession>A0ABV6TI32</accession>
<evidence type="ECO:0000313" key="3">
    <source>
        <dbReference type="Proteomes" id="UP001589887"/>
    </source>
</evidence>
<dbReference type="PANTHER" id="PTHR46844">
    <property type="entry name" value="SLR5058 PROTEIN"/>
    <property type="match status" value="1"/>
</dbReference>
<name>A0ABV6TI32_9ACTN</name>
<dbReference type="InterPro" id="IPR027417">
    <property type="entry name" value="P-loop_NTPase"/>
</dbReference>
<evidence type="ECO:0000313" key="2">
    <source>
        <dbReference type="EMBL" id="MFC0845452.1"/>
    </source>
</evidence>
<proteinExistence type="predicted"/>
<feature type="transmembrane region" description="Helical" evidence="1">
    <location>
        <begin position="884"/>
        <end position="903"/>
    </location>
</feature>
<dbReference type="PANTHER" id="PTHR46844:SF1">
    <property type="entry name" value="SLR5058 PROTEIN"/>
    <property type="match status" value="1"/>
</dbReference>
<dbReference type="RefSeq" id="WP_394320284.1">
    <property type="nucleotide sequence ID" value="NZ_JBHMQV010000009.1"/>
</dbReference>
<dbReference type="Proteomes" id="UP001589887">
    <property type="component" value="Unassembled WGS sequence"/>
</dbReference>
<evidence type="ECO:0000256" key="1">
    <source>
        <dbReference type="SAM" id="Phobius"/>
    </source>
</evidence>
<organism evidence="2 3">
    <name type="scientific">Streptomyces noboritoensis</name>
    <dbReference type="NCBI Taxonomy" id="67337"/>
    <lineage>
        <taxon>Bacteria</taxon>
        <taxon>Bacillati</taxon>
        <taxon>Actinomycetota</taxon>
        <taxon>Actinomycetes</taxon>
        <taxon>Kitasatosporales</taxon>
        <taxon>Streptomycetaceae</taxon>
        <taxon>Streptomyces</taxon>
    </lineage>
</organism>
<gene>
    <name evidence="2" type="ORF">ACFH04_17290</name>
</gene>